<dbReference type="Gene3D" id="3.40.50.620">
    <property type="entry name" value="HUPs"/>
    <property type="match status" value="1"/>
</dbReference>
<dbReference type="GO" id="GO:0005737">
    <property type="term" value="C:cytoplasm"/>
    <property type="evidence" value="ECO:0007669"/>
    <property type="project" value="UniProtKB-SubCell"/>
</dbReference>
<dbReference type="STRING" id="1312852.EG19_07045"/>
<keyword evidence="7 13" id="KW-0547">Nucleotide-binding</keyword>
<reference evidence="16 17" key="1">
    <citation type="submission" date="2014-04" db="EMBL/GenBank/DDBJ databases">
        <title>The Genome Sequence of Thermoanaerobaculum aquaticum MP-01, The First Cultivated Group 23 Acidobacterium.</title>
        <authorList>
            <person name="Stamps B.W."/>
            <person name="Losey N.A."/>
            <person name="Lawson P.A."/>
            <person name="Stevenson B.S."/>
        </authorList>
    </citation>
    <scope>NUCLEOTIDE SEQUENCE [LARGE SCALE GENOMIC DNA]</scope>
    <source>
        <strain evidence="16 17">MP-01</strain>
    </source>
</reference>
<dbReference type="PRINTS" id="PR01041">
    <property type="entry name" value="TRNASYNTHMET"/>
</dbReference>
<evidence type="ECO:0000256" key="3">
    <source>
        <dbReference type="ARBA" id="ARBA00011738"/>
    </source>
</evidence>
<dbReference type="EMBL" id="JMFG01000025">
    <property type="protein sequence ID" value="KDA53236.1"/>
    <property type="molecule type" value="Genomic_DNA"/>
</dbReference>
<dbReference type="InterPro" id="IPR041872">
    <property type="entry name" value="Anticodon_Met"/>
</dbReference>
<name>A0A062XYN1_9BACT</name>
<dbReference type="NCBIfam" id="TIGR00399">
    <property type="entry name" value="metG_C_term"/>
    <property type="match status" value="1"/>
</dbReference>
<feature type="binding site" evidence="13">
    <location>
        <position position="295"/>
    </location>
    <ligand>
        <name>ATP</name>
        <dbReference type="ChEBI" id="CHEBI:30616"/>
    </ligand>
</feature>
<proteinExistence type="inferred from homology"/>
<evidence type="ECO:0000256" key="7">
    <source>
        <dbReference type="ARBA" id="ARBA00022741"/>
    </source>
</evidence>
<evidence type="ECO:0000256" key="13">
    <source>
        <dbReference type="HAMAP-Rule" id="MF_01228"/>
    </source>
</evidence>
<dbReference type="Gene3D" id="2.170.220.10">
    <property type="match status" value="1"/>
</dbReference>
<dbReference type="InterPro" id="IPR023457">
    <property type="entry name" value="Met-tRNA_synth_2"/>
</dbReference>
<evidence type="ECO:0000259" key="15">
    <source>
        <dbReference type="PROSITE" id="PS50886"/>
    </source>
</evidence>
<comment type="subcellular location">
    <subcellularLocation>
        <location evidence="2 13">Cytoplasm</location>
    </subcellularLocation>
</comment>
<dbReference type="RefSeq" id="WP_038050042.1">
    <property type="nucleotide sequence ID" value="NZ_JMFG01000025.1"/>
</dbReference>
<evidence type="ECO:0000256" key="5">
    <source>
        <dbReference type="ARBA" id="ARBA00022555"/>
    </source>
</evidence>
<evidence type="ECO:0000256" key="2">
    <source>
        <dbReference type="ARBA" id="ARBA00004496"/>
    </source>
</evidence>
<keyword evidence="11 13" id="KW-0030">Aminoacyl-tRNA synthetase</keyword>
<keyword evidence="6 13" id="KW-0436">Ligase</keyword>
<accession>A0A062XYN1</accession>
<feature type="short sequence motif" description="'KMSKS' region" evidence="13">
    <location>
        <begin position="296"/>
        <end position="300"/>
    </location>
</feature>
<dbReference type="PROSITE" id="PS50886">
    <property type="entry name" value="TRBD"/>
    <property type="match status" value="1"/>
</dbReference>
<dbReference type="GO" id="GO:0005524">
    <property type="term" value="F:ATP binding"/>
    <property type="evidence" value="ECO:0007669"/>
    <property type="project" value="UniProtKB-UniRule"/>
</dbReference>
<comment type="function">
    <text evidence="1 13">Is required not only for elongation of protein synthesis but also for the initiation of all mRNA translation through initiator tRNA(fMet) aminoacylation.</text>
</comment>
<keyword evidence="17" id="KW-1185">Reference proteome</keyword>
<keyword evidence="10 13" id="KW-0648">Protein biosynthesis</keyword>
<comment type="subunit">
    <text evidence="3 13">Homodimer.</text>
</comment>
<keyword evidence="4 13" id="KW-0963">Cytoplasm</keyword>
<dbReference type="CDD" id="cd00814">
    <property type="entry name" value="MetRS_core"/>
    <property type="match status" value="1"/>
</dbReference>
<comment type="catalytic activity">
    <reaction evidence="12 13">
        <text>tRNA(Met) + L-methionine + ATP = L-methionyl-tRNA(Met) + AMP + diphosphate</text>
        <dbReference type="Rhea" id="RHEA:13481"/>
        <dbReference type="Rhea" id="RHEA-COMP:9667"/>
        <dbReference type="Rhea" id="RHEA-COMP:9698"/>
        <dbReference type="ChEBI" id="CHEBI:30616"/>
        <dbReference type="ChEBI" id="CHEBI:33019"/>
        <dbReference type="ChEBI" id="CHEBI:57844"/>
        <dbReference type="ChEBI" id="CHEBI:78442"/>
        <dbReference type="ChEBI" id="CHEBI:78530"/>
        <dbReference type="ChEBI" id="CHEBI:456215"/>
        <dbReference type="EC" id="6.1.1.10"/>
    </reaction>
</comment>
<feature type="domain" description="TRNA-binding" evidence="15">
    <location>
        <begin position="533"/>
        <end position="635"/>
    </location>
</feature>
<dbReference type="PANTHER" id="PTHR43326">
    <property type="entry name" value="METHIONYL-TRNA SYNTHETASE"/>
    <property type="match status" value="1"/>
</dbReference>
<dbReference type="InterPro" id="IPR004495">
    <property type="entry name" value="Met-tRNA-synth_bsu_C"/>
</dbReference>
<dbReference type="Pfam" id="PF19303">
    <property type="entry name" value="Anticodon_3"/>
    <property type="match status" value="1"/>
</dbReference>
<dbReference type="SUPFAM" id="SSF50249">
    <property type="entry name" value="Nucleic acid-binding proteins"/>
    <property type="match status" value="1"/>
</dbReference>
<dbReference type="OrthoDB" id="9810191at2"/>
<comment type="caution">
    <text evidence="13">Lacks conserved residue(s) required for the propagation of feature annotation.</text>
</comment>
<evidence type="ECO:0000256" key="4">
    <source>
        <dbReference type="ARBA" id="ARBA00022490"/>
    </source>
</evidence>
<feature type="binding site" evidence="13">
    <location>
        <position position="130"/>
    </location>
    <ligand>
        <name>Zn(2+)</name>
        <dbReference type="ChEBI" id="CHEBI:29105"/>
    </ligand>
</feature>
<dbReference type="Gene3D" id="1.10.730.10">
    <property type="entry name" value="Isoleucyl-tRNA Synthetase, Domain 1"/>
    <property type="match status" value="1"/>
</dbReference>
<dbReference type="GO" id="GO:0000049">
    <property type="term" value="F:tRNA binding"/>
    <property type="evidence" value="ECO:0007669"/>
    <property type="project" value="UniProtKB-UniRule"/>
</dbReference>
<dbReference type="InterPro" id="IPR012340">
    <property type="entry name" value="NA-bd_OB-fold"/>
</dbReference>
<evidence type="ECO:0000256" key="14">
    <source>
        <dbReference type="RuleBase" id="RU363039"/>
    </source>
</evidence>
<evidence type="ECO:0000256" key="8">
    <source>
        <dbReference type="ARBA" id="ARBA00022840"/>
    </source>
</evidence>
<dbReference type="SUPFAM" id="SSF47323">
    <property type="entry name" value="Anticodon-binding domain of a subclass of class I aminoacyl-tRNA synthetases"/>
    <property type="match status" value="1"/>
</dbReference>
<evidence type="ECO:0000256" key="6">
    <source>
        <dbReference type="ARBA" id="ARBA00022598"/>
    </source>
</evidence>
<dbReference type="InterPro" id="IPR009080">
    <property type="entry name" value="tRNAsynth_Ia_anticodon-bd"/>
</dbReference>
<dbReference type="GO" id="GO:0006431">
    <property type="term" value="P:methionyl-tRNA aminoacylation"/>
    <property type="evidence" value="ECO:0007669"/>
    <property type="project" value="UniProtKB-UniRule"/>
</dbReference>
<dbReference type="InterPro" id="IPR002547">
    <property type="entry name" value="tRNA-bd_dom"/>
</dbReference>
<dbReference type="AlphaFoldDB" id="A0A062XYN1"/>
<dbReference type="Proteomes" id="UP000027284">
    <property type="component" value="Unassembled WGS sequence"/>
</dbReference>
<dbReference type="EC" id="6.1.1.10" evidence="13"/>
<dbReference type="HAMAP" id="MF_01228">
    <property type="entry name" value="Met_tRNA_synth_type2"/>
    <property type="match status" value="1"/>
</dbReference>
<dbReference type="CDD" id="cd02800">
    <property type="entry name" value="tRNA_bind_EcMetRS_like"/>
    <property type="match status" value="1"/>
</dbReference>
<evidence type="ECO:0000313" key="16">
    <source>
        <dbReference type="EMBL" id="KDA53236.1"/>
    </source>
</evidence>
<keyword evidence="5 13" id="KW-0820">tRNA-binding</keyword>
<comment type="similarity">
    <text evidence="14">Belongs to the class-I aminoacyl-tRNA synthetase family.</text>
</comment>
<comment type="caution">
    <text evidence="16">The sequence shown here is derived from an EMBL/GenBank/DDBJ whole genome shotgun (WGS) entry which is preliminary data.</text>
</comment>
<protein>
    <recommendedName>
        <fullName evidence="13">Methionine--tRNA ligase</fullName>
        <ecNumber evidence="13">6.1.1.10</ecNumber>
    </recommendedName>
    <alternativeName>
        <fullName evidence="13">Methionyl-tRNA synthetase</fullName>
        <shortName evidence="13">MetRS</shortName>
    </alternativeName>
</protein>
<dbReference type="Pfam" id="PF01588">
    <property type="entry name" value="tRNA_bind"/>
    <property type="match status" value="1"/>
</dbReference>
<dbReference type="Pfam" id="PF09334">
    <property type="entry name" value="tRNA-synt_1g"/>
    <property type="match status" value="2"/>
</dbReference>
<evidence type="ECO:0000256" key="9">
    <source>
        <dbReference type="ARBA" id="ARBA00022884"/>
    </source>
</evidence>
<dbReference type="InterPro" id="IPR014758">
    <property type="entry name" value="Met-tRNA_synth"/>
</dbReference>
<evidence type="ECO:0000256" key="11">
    <source>
        <dbReference type="ARBA" id="ARBA00023146"/>
    </source>
</evidence>
<evidence type="ECO:0000256" key="10">
    <source>
        <dbReference type="ARBA" id="ARBA00022917"/>
    </source>
</evidence>
<dbReference type="SUPFAM" id="SSF52374">
    <property type="entry name" value="Nucleotidylyl transferase"/>
    <property type="match status" value="1"/>
</dbReference>
<dbReference type="NCBIfam" id="NF008900">
    <property type="entry name" value="PRK12267.1"/>
    <property type="match status" value="1"/>
</dbReference>
<organism evidence="16 17">
    <name type="scientific">Thermoanaerobaculum aquaticum</name>
    <dbReference type="NCBI Taxonomy" id="1312852"/>
    <lineage>
        <taxon>Bacteria</taxon>
        <taxon>Pseudomonadati</taxon>
        <taxon>Acidobacteriota</taxon>
        <taxon>Thermoanaerobaculia</taxon>
        <taxon>Thermoanaerobaculales</taxon>
        <taxon>Thermoanaerobaculaceae</taxon>
        <taxon>Thermoanaerobaculum</taxon>
    </lineage>
</organism>
<feature type="short sequence motif" description="'HIGH' region" evidence="13">
    <location>
        <begin position="12"/>
        <end position="22"/>
    </location>
</feature>
<dbReference type="InterPro" id="IPR014729">
    <property type="entry name" value="Rossmann-like_a/b/a_fold"/>
</dbReference>
<dbReference type="InterPro" id="IPR033911">
    <property type="entry name" value="MetRS_core"/>
</dbReference>
<evidence type="ECO:0000256" key="12">
    <source>
        <dbReference type="ARBA" id="ARBA00047364"/>
    </source>
</evidence>
<dbReference type="CDD" id="cd07957">
    <property type="entry name" value="Anticodon_Ia_Met"/>
    <property type="match status" value="1"/>
</dbReference>
<evidence type="ECO:0000313" key="17">
    <source>
        <dbReference type="Proteomes" id="UP000027284"/>
    </source>
</evidence>
<dbReference type="Gene3D" id="2.40.50.140">
    <property type="entry name" value="Nucleic acid-binding proteins"/>
    <property type="match status" value="1"/>
</dbReference>
<dbReference type="FunFam" id="2.40.50.140:FF:000042">
    <property type="entry name" value="Methionine--tRNA ligase"/>
    <property type="match status" value="1"/>
</dbReference>
<sequence length="635" mass="71293">MARIFYITTPIYYVNDLPHIGHMYTTVVADVLARFKRMRGFEVFFLTGTDEHGQKIERAAREQGIPPQALADQVVGRYHELWRELAITHDDFIRTTQERHKAGVRELIRRMSEAGDIYKASYEGWYCSGCESFYPETQLKDGRCPDFGHPVERLAEESYFFRLSAYQEKLLAFYRENPDFVRPASRFNEVVRFVEGGLKDLSISRASLRWGIPWPGDDRHVVYVWVDALTNYISALGFGSENQDRFQRFWPADLHLVGKDILRFHCVYWPAFLMSAGLPLPKQVFGHGWWLKDEKKMSKSLGNVVRPDYLIGQFGADPLRYFFLREMTFGQDASFSDEGFLSRYNADLANGLGNTFARVMAMARRYFDGKTPPEACGESTLRAKAEEAVARYLESMEGYEFHRALEAVWELLSAVDGYVTEKAPWGIFKAEGASGRLSRIMYNCLESLRLVAVMISPVMPGTADKVFDALPTDDAGKKQLAWGMLPVSAALGPDQGPLFPKVDDKAFFAEVKVSEQVSEQGSTQQSELVSIEEFARIKLVVGKVVTAERVPKSKKLVRLEVDLGEGQPRQIVAGIGGSYQPEELVGKLIVVVANLKPATLMGVESRGMLLAATLPDGSPVLLTPEKDVPPGAGVK</sequence>
<dbReference type="FunFam" id="2.170.220.10:FF:000001">
    <property type="entry name" value="methionine--tRNA ligase, mitochondrial"/>
    <property type="match status" value="1"/>
</dbReference>
<dbReference type="NCBIfam" id="TIGR00398">
    <property type="entry name" value="metG"/>
    <property type="match status" value="1"/>
</dbReference>
<dbReference type="InterPro" id="IPR015413">
    <property type="entry name" value="Methionyl/Leucyl_tRNA_Synth"/>
</dbReference>
<feature type="binding site" evidence="13">
    <location>
        <position position="144"/>
    </location>
    <ligand>
        <name>Zn(2+)</name>
        <dbReference type="ChEBI" id="CHEBI:29105"/>
    </ligand>
</feature>
<dbReference type="GO" id="GO:0004825">
    <property type="term" value="F:methionine-tRNA ligase activity"/>
    <property type="evidence" value="ECO:0007669"/>
    <property type="project" value="UniProtKB-UniRule"/>
</dbReference>
<keyword evidence="8 13" id="KW-0067">ATP-binding</keyword>
<evidence type="ECO:0000256" key="1">
    <source>
        <dbReference type="ARBA" id="ARBA00003314"/>
    </source>
</evidence>
<gene>
    <name evidence="13" type="primary">metG</name>
    <name evidence="16" type="ORF">EG19_07045</name>
</gene>
<keyword evidence="9 13" id="KW-0694">RNA-binding</keyword>
<feature type="binding site" evidence="13">
    <location>
        <position position="127"/>
    </location>
    <ligand>
        <name>Zn(2+)</name>
        <dbReference type="ChEBI" id="CHEBI:29105"/>
    </ligand>
</feature>
<dbReference type="PANTHER" id="PTHR43326:SF1">
    <property type="entry name" value="METHIONINE--TRNA LIGASE, MITOCHONDRIAL"/>
    <property type="match status" value="1"/>
</dbReference>